<evidence type="ECO:0000256" key="2">
    <source>
        <dbReference type="ARBA" id="ARBA00022692"/>
    </source>
</evidence>
<dbReference type="Pfam" id="PF01061">
    <property type="entry name" value="ABC2_membrane"/>
    <property type="match status" value="1"/>
</dbReference>
<dbReference type="AlphaFoldDB" id="A0A645G327"/>
<gene>
    <name evidence="7" type="ORF">SDC9_167915</name>
</gene>
<dbReference type="EMBL" id="VSSQ01068326">
    <property type="protein sequence ID" value="MPN20536.1"/>
    <property type="molecule type" value="Genomic_DNA"/>
</dbReference>
<sequence>MSFGFYLAAHCLFCISLLLPEYLLLVTLKLLGWDIGFSLLQYAGLLAILGLFGISLSLLLHTLIKKPDNANMLGNSIVVLTSILSGSFYSLKAGNPVLDHLVALLPQKQFLTFTAALQNGNAAGHTGPLLYFIVFTFALLAAAVTILHKKYVKQV</sequence>
<evidence type="ECO:0000256" key="3">
    <source>
        <dbReference type="ARBA" id="ARBA00022989"/>
    </source>
</evidence>
<feature type="transmembrane region" description="Helical" evidence="5">
    <location>
        <begin position="7"/>
        <end position="27"/>
    </location>
</feature>
<evidence type="ECO:0000259" key="6">
    <source>
        <dbReference type="Pfam" id="PF01061"/>
    </source>
</evidence>
<protein>
    <recommendedName>
        <fullName evidence="6">ABC-2 type transporter transmembrane domain-containing protein</fullName>
    </recommendedName>
</protein>
<keyword evidence="4 5" id="KW-0472">Membrane</keyword>
<comment type="caution">
    <text evidence="7">The sequence shown here is derived from an EMBL/GenBank/DDBJ whole genome shotgun (WGS) entry which is preliminary data.</text>
</comment>
<accession>A0A645G327</accession>
<evidence type="ECO:0000256" key="5">
    <source>
        <dbReference type="SAM" id="Phobius"/>
    </source>
</evidence>
<keyword evidence="3 5" id="KW-1133">Transmembrane helix</keyword>
<dbReference type="InterPro" id="IPR013525">
    <property type="entry name" value="ABC2_TM"/>
</dbReference>
<feature type="transmembrane region" description="Helical" evidence="5">
    <location>
        <begin position="39"/>
        <end position="60"/>
    </location>
</feature>
<proteinExistence type="predicted"/>
<organism evidence="7">
    <name type="scientific">bioreactor metagenome</name>
    <dbReference type="NCBI Taxonomy" id="1076179"/>
    <lineage>
        <taxon>unclassified sequences</taxon>
        <taxon>metagenomes</taxon>
        <taxon>ecological metagenomes</taxon>
    </lineage>
</organism>
<reference evidence="7" key="1">
    <citation type="submission" date="2019-08" db="EMBL/GenBank/DDBJ databases">
        <authorList>
            <person name="Kucharzyk K."/>
            <person name="Murdoch R.W."/>
            <person name="Higgins S."/>
            <person name="Loffler F."/>
        </authorList>
    </citation>
    <scope>NUCLEOTIDE SEQUENCE</scope>
</reference>
<dbReference type="GO" id="GO:0140359">
    <property type="term" value="F:ABC-type transporter activity"/>
    <property type="evidence" value="ECO:0007669"/>
    <property type="project" value="InterPro"/>
</dbReference>
<evidence type="ECO:0000256" key="1">
    <source>
        <dbReference type="ARBA" id="ARBA00004141"/>
    </source>
</evidence>
<feature type="domain" description="ABC-2 type transporter transmembrane" evidence="6">
    <location>
        <begin position="13"/>
        <end position="106"/>
    </location>
</feature>
<name>A0A645G327_9ZZZZ</name>
<keyword evidence="2 5" id="KW-0812">Transmembrane</keyword>
<feature type="transmembrane region" description="Helical" evidence="5">
    <location>
        <begin position="72"/>
        <end position="91"/>
    </location>
</feature>
<evidence type="ECO:0000256" key="4">
    <source>
        <dbReference type="ARBA" id="ARBA00023136"/>
    </source>
</evidence>
<comment type="subcellular location">
    <subcellularLocation>
        <location evidence="1">Membrane</location>
        <topology evidence="1">Multi-pass membrane protein</topology>
    </subcellularLocation>
</comment>
<dbReference type="GO" id="GO:0016020">
    <property type="term" value="C:membrane"/>
    <property type="evidence" value="ECO:0007669"/>
    <property type="project" value="UniProtKB-SubCell"/>
</dbReference>
<evidence type="ECO:0000313" key="7">
    <source>
        <dbReference type="EMBL" id="MPN20536.1"/>
    </source>
</evidence>
<feature type="transmembrane region" description="Helical" evidence="5">
    <location>
        <begin position="129"/>
        <end position="147"/>
    </location>
</feature>